<keyword evidence="2" id="KW-0862">Zinc</keyword>
<dbReference type="PANTHER" id="PTHR47660:SF2">
    <property type="entry name" value="TRANSCRIPTION FACTOR WITH C2H2 AND ZN(2)-CYS(6) DNA BINDING DOMAIN (EUROFUNG)"/>
    <property type="match status" value="1"/>
</dbReference>
<organism evidence="8 9">
    <name type="scientific">Phialophora macrospora</name>
    <dbReference type="NCBI Taxonomy" id="1851006"/>
    <lineage>
        <taxon>Eukaryota</taxon>
        <taxon>Fungi</taxon>
        <taxon>Dikarya</taxon>
        <taxon>Ascomycota</taxon>
        <taxon>Pezizomycotina</taxon>
        <taxon>Eurotiomycetes</taxon>
        <taxon>Chaetothyriomycetidae</taxon>
        <taxon>Chaetothyriales</taxon>
        <taxon>Herpotrichiellaceae</taxon>
        <taxon>Phialophora</taxon>
    </lineage>
</organism>
<gene>
    <name evidence="8" type="ORF">PV04_01823</name>
</gene>
<dbReference type="CDD" id="cd12148">
    <property type="entry name" value="fungal_TF_MHR"/>
    <property type="match status" value="1"/>
</dbReference>
<dbReference type="EMBL" id="KN846956">
    <property type="protein sequence ID" value="KIW73729.1"/>
    <property type="molecule type" value="Genomic_DNA"/>
</dbReference>
<dbReference type="AlphaFoldDB" id="A0A0D2GMW4"/>
<keyword evidence="5" id="KW-0539">Nucleus</keyword>
<dbReference type="PANTHER" id="PTHR47660">
    <property type="entry name" value="TRANSCRIPTION FACTOR WITH C2H2 AND ZN(2)-CYS(6) DNA BINDING DOMAIN (EUROFUNG)-RELATED-RELATED"/>
    <property type="match status" value="1"/>
</dbReference>
<evidence type="ECO:0000256" key="6">
    <source>
        <dbReference type="SAM" id="MobiDB-lite"/>
    </source>
</evidence>
<dbReference type="InterPro" id="IPR007219">
    <property type="entry name" value="XnlR_reg_dom"/>
</dbReference>
<protein>
    <recommendedName>
        <fullName evidence="7">Xylanolytic transcriptional activator regulatory domain-containing protein</fullName>
    </recommendedName>
</protein>
<sequence>MTSGEYNENIDRRMESQCPTPSQPPSAAFDFSDMITGATPYPANFDSFAWIFENNLDEVFPSMPPSPGHDLSTMNVEATWGKMDGQQHLRLVGEGGDAVGPDEQLDDLPQPTPRDHCSPDGVWPMEWHAASAQPLTLPTLGSAGDERDMNSGFFYSIKSVSDSVRAKMVNSIRLPLQRSPWQAVSLANFPPKEKLDHCIDLFFRHMDRTFTVVHRPTFDPGKFPVLTMAMASVGACYTNFEGAHGFSNSLSELVRRLLSFMAEHDPRFLRSDQYLAAKLFQSVQGYCGASRRLFELSESSRSSLVHNAKSMGLFCYRPLPIPEHLDLEDRWHQWINQEKYRRLGWAVYSIDASVSYLHNSRPHLSVSDIDMEMPSSIEHWQAESAQTWAALHPWTDNAPQPLRFKSLCQSLLDRTDDSIRKLNLSHHRYFILTLIRMIWGLKEINSSPMSSLGGVAAQLNTGRDHLQDILDRFLLIRLSLPGQVPLTKVELADAYREAQMIHMSHLHGAGDLVDRLHAFLRSPTDEGLCRQMMHWAAQDAMRVRNVAYHSSQVLAILRNYQSNYPLEPFSAFHAGAVLWFVAQVLPRPTNESNDSVLRLDKIPTCERDLTPTREWVSTGTPVRVSVFGVPNLASDEGKNQVLEQTAALLKRMACWRISQNFLKVVMGLLGSGLTT</sequence>
<keyword evidence="3" id="KW-0805">Transcription regulation</keyword>
<evidence type="ECO:0000256" key="1">
    <source>
        <dbReference type="ARBA" id="ARBA00022723"/>
    </source>
</evidence>
<proteinExistence type="predicted"/>
<evidence type="ECO:0000256" key="4">
    <source>
        <dbReference type="ARBA" id="ARBA00023163"/>
    </source>
</evidence>
<keyword evidence="1" id="KW-0479">Metal-binding</keyword>
<dbReference type="Proteomes" id="UP000054266">
    <property type="component" value="Unassembled WGS sequence"/>
</dbReference>
<dbReference type="GO" id="GO:0008270">
    <property type="term" value="F:zinc ion binding"/>
    <property type="evidence" value="ECO:0007669"/>
    <property type="project" value="InterPro"/>
</dbReference>
<dbReference type="Pfam" id="PF04082">
    <property type="entry name" value="Fungal_trans"/>
    <property type="match status" value="1"/>
</dbReference>
<feature type="region of interest" description="Disordered" evidence="6">
    <location>
        <begin position="1"/>
        <end position="26"/>
    </location>
</feature>
<dbReference type="HOGENOM" id="CLU_009184_1_0_1"/>
<dbReference type="GO" id="GO:0006351">
    <property type="term" value="P:DNA-templated transcription"/>
    <property type="evidence" value="ECO:0007669"/>
    <property type="project" value="InterPro"/>
</dbReference>
<feature type="domain" description="Xylanolytic transcriptional activator regulatory" evidence="7">
    <location>
        <begin position="199"/>
        <end position="396"/>
    </location>
</feature>
<dbReference type="STRING" id="5601.A0A0D2GMW4"/>
<evidence type="ECO:0000313" key="8">
    <source>
        <dbReference type="EMBL" id="KIW73729.1"/>
    </source>
</evidence>
<keyword evidence="9" id="KW-1185">Reference proteome</keyword>
<name>A0A0D2GMW4_9EURO</name>
<evidence type="ECO:0000256" key="3">
    <source>
        <dbReference type="ARBA" id="ARBA00023015"/>
    </source>
</evidence>
<evidence type="ECO:0000259" key="7">
    <source>
        <dbReference type="Pfam" id="PF04082"/>
    </source>
</evidence>
<dbReference type="GO" id="GO:0003677">
    <property type="term" value="F:DNA binding"/>
    <property type="evidence" value="ECO:0007669"/>
    <property type="project" value="InterPro"/>
</dbReference>
<evidence type="ECO:0000256" key="2">
    <source>
        <dbReference type="ARBA" id="ARBA00022833"/>
    </source>
</evidence>
<reference evidence="8 9" key="1">
    <citation type="submission" date="2015-01" db="EMBL/GenBank/DDBJ databases">
        <title>The Genome Sequence of Capronia semiimmersa CBS27337.</title>
        <authorList>
            <consortium name="The Broad Institute Genomics Platform"/>
            <person name="Cuomo C."/>
            <person name="de Hoog S."/>
            <person name="Gorbushina A."/>
            <person name="Stielow B."/>
            <person name="Teixiera M."/>
            <person name="Abouelleil A."/>
            <person name="Chapman S.B."/>
            <person name="Priest M."/>
            <person name="Young S.K."/>
            <person name="Wortman J."/>
            <person name="Nusbaum C."/>
            <person name="Birren B."/>
        </authorList>
    </citation>
    <scope>NUCLEOTIDE SEQUENCE [LARGE SCALE GENOMIC DNA]</scope>
    <source>
        <strain evidence="8 9">CBS 27337</strain>
    </source>
</reference>
<keyword evidence="4" id="KW-0804">Transcription</keyword>
<accession>A0A0D2GMW4</accession>
<evidence type="ECO:0000256" key="5">
    <source>
        <dbReference type="ARBA" id="ARBA00023242"/>
    </source>
</evidence>
<evidence type="ECO:0000313" key="9">
    <source>
        <dbReference type="Proteomes" id="UP000054266"/>
    </source>
</evidence>